<dbReference type="EMBL" id="JAUMSQ010000259">
    <property type="protein sequence ID" value="MDO3638938.1"/>
    <property type="molecule type" value="Genomic_DNA"/>
</dbReference>
<comment type="caution">
    <text evidence="2">The sequence shown here is derived from an EMBL/GenBank/DDBJ whole genome shotgun (WGS) entry which is preliminary data.</text>
</comment>
<accession>A0ABT8URA7</accession>
<gene>
    <name evidence="2" type="ORF">Q2100_24575</name>
</gene>
<evidence type="ECO:0000313" key="2">
    <source>
        <dbReference type="EMBL" id="MDO3638938.1"/>
    </source>
</evidence>
<evidence type="ECO:0000256" key="1">
    <source>
        <dbReference type="SAM" id="Phobius"/>
    </source>
</evidence>
<name>A0ABT8URA7_9MYCO</name>
<sequence>MAPTEATDTVNDATFLALILSALFVFVIVAVIAKEYFDNRSVKKRVNEARRRRWTGGQGDGGGCVDGGCVGGSSDCVGGGSSCGGGGGGD</sequence>
<keyword evidence="1" id="KW-0812">Transmembrane</keyword>
<proteinExistence type="predicted"/>
<dbReference type="RefSeq" id="WP_302916157.1">
    <property type="nucleotide sequence ID" value="NZ_JAUMSQ010000259.1"/>
</dbReference>
<feature type="transmembrane region" description="Helical" evidence="1">
    <location>
        <begin position="15"/>
        <end position="37"/>
    </location>
</feature>
<evidence type="ECO:0000313" key="3">
    <source>
        <dbReference type="Proteomes" id="UP001168823"/>
    </source>
</evidence>
<dbReference type="Proteomes" id="UP001168823">
    <property type="component" value="Unassembled WGS sequence"/>
</dbReference>
<keyword evidence="1" id="KW-1133">Transmembrane helix</keyword>
<keyword evidence="3" id="KW-1185">Reference proteome</keyword>
<reference evidence="2" key="1">
    <citation type="submission" date="2023-07" db="EMBL/GenBank/DDBJ databases">
        <title>Mycolicibacterium sp. nov., a novel bacterial species.</title>
        <authorList>
            <person name="Cao Y."/>
        </authorList>
    </citation>
    <scope>NUCLEOTIDE SEQUENCE</scope>
    <source>
        <strain evidence="2">KC 300</strain>
    </source>
</reference>
<protein>
    <submittedName>
        <fullName evidence="2">Uncharacterized protein</fullName>
    </submittedName>
</protein>
<keyword evidence="1" id="KW-0472">Membrane</keyword>
<organism evidence="2 3">
    <name type="scientific">Mycolicibacterium arseniciresistens</name>
    <dbReference type="NCBI Taxonomy" id="3062257"/>
    <lineage>
        <taxon>Bacteria</taxon>
        <taxon>Bacillati</taxon>
        <taxon>Actinomycetota</taxon>
        <taxon>Actinomycetes</taxon>
        <taxon>Mycobacteriales</taxon>
        <taxon>Mycobacteriaceae</taxon>
        <taxon>Mycolicibacterium</taxon>
    </lineage>
</organism>